<gene>
    <name evidence="10" type="primary">SNQ2_4</name>
    <name evidence="10" type="ORF">VNI00_014965</name>
</gene>
<keyword evidence="11" id="KW-1185">Reference proteome</keyword>
<dbReference type="SUPFAM" id="SSF52540">
    <property type="entry name" value="P-loop containing nucleoside triphosphate hydrolases"/>
    <property type="match status" value="2"/>
</dbReference>
<dbReference type="Proteomes" id="UP001383192">
    <property type="component" value="Unassembled WGS sequence"/>
</dbReference>
<feature type="domain" description="ABC transporter" evidence="9">
    <location>
        <begin position="22"/>
        <end position="277"/>
    </location>
</feature>
<evidence type="ECO:0000259" key="9">
    <source>
        <dbReference type="PROSITE" id="PS50893"/>
    </source>
</evidence>
<keyword evidence="5 10" id="KW-0067">ATP-binding</keyword>
<feature type="transmembrane region" description="Helical" evidence="8">
    <location>
        <begin position="452"/>
        <end position="471"/>
    </location>
</feature>
<organism evidence="10 11">
    <name type="scientific">Paramarasmius palmivorus</name>
    <dbReference type="NCBI Taxonomy" id="297713"/>
    <lineage>
        <taxon>Eukaryota</taxon>
        <taxon>Fungi</taxon>
        <taxon>Dikarya</taxon>
        <taxon>Basidiomycota</taxon>
        <taxon>Agaricomycotina</taxon>
        <taxon>Agaricomycetes</taxon>
        <taxon>Agaricomycetidae</taxon>
        <taxon>Agaricales</taxon>
        <taxon>Marasmiineae</taxon>
        <taxon>Marasmiaceae</taxon>
        <taxon>Paramarasmius</taxon>
    </lineage>
</organism>
<evidence type="ECO:0000256" key="6">
    <source>
        <dbReference type="ARBA" id="ARBA00022989"/>
    </source>
</evidence>
<dbReference type="AlphaFoldDB" id="A0AAW0BMW1"/>
<feature type="transmembrane region" description="Helical" evidence="8">
    <location>
        <begin position="537"/>
        <end position="556"/>
    </location>
</feature>
<dbReference type="Pfam" id="PF00005">
    <property type="entry name" value="ABC_tran"/>
    <property type="match status" value="2"/>
</dbReference>
<evidence type="ECO:0000256" key="8">
    <source>
        <dbReference type="SAM" id="Phobius"/>
    </source>
</evidence>
<reference evidence="10 11" key="1">
    <citation type="submission" date="2024-01" db="EMBL/GenBank/DDBJ databases">
        <title>A draft genome for a cacao thread blight-causing isolate of Paramarasmius palmivorus.</title>
        <authorList>
            <person name="Baruah I.K."/>
            <person name="Bukari Y."/>
            <person name="Amoako-Attah I."/>
            <person name="Meinhardt L.W."/>
            <person name="Bailey B.A."/>
            <person name="Cohen S.P."/>
        </authorList>
    </citation>
    <scope>NUCLEOTIDE SEQUENCE [LARGE SCALE GENOMIC DNA]</scope>
    <source>
        <strain evidence="10 11">GH-12</strain>
    </source>
</reference>
<protein>
    <submittedName>
        <fullName evidence="10">ATP-binding cassette transporter snq2</fullName>
    </submittedName>
</protein>
<feature type="transmembrane region" description="Helical" evidence="8">
    <location>
        <begin position="365"/>
        <end position="388"/>
    </location>
</feature>
<dbReference type="GO" id="GO:0016887">
    <property type="term" value="F:ATP hydrolysis activity"/>
    <property type="evidence" value="ECO:0007669"/>
    <property type="project" value="InterPro"/>
</dbReference>
<dbReference type="GO" id="GO:0140359">
    <property type="term" value="F:ABC-type transporter activity"/>
    <property type="evidence" value="ECO:0007669"/>
    <property type="project" value="InterPro"/>
</dbReference>
<dbReference type="PANTHER" id="PTHR48041:SF119">
    <property type="entry name" value="ROA1P"/>
    <property type="match status" value="1"/>
</dbReference>
<dbReference type="GO" id="GO:0016020">
    <property type="term" value="C:membrane"/>
    <property type="evidence" value="ECO:0007669"/>
    <property type="project" value="UniProtKB-SubCell"/>
</dbReference>
<evidence type="ECO:0000256" key="3">
    <source>
        <dbReference type="ARBA" id="ARBA00022692"/>
    </source>
</evidence>
<evidence type="ECO:0000256" key="7">
    <source>
        <dbReference type="ARBA" id="ARBA00023136"/>
    </source>
</evidence>
<dbReference type="PROSITE" id="PS00211">
    <property type="entry name" value="ABC_TRANSPORTER_1"/>
    <property type="match status" value="1"/>
</dbReference>
<dbReference type="Pfam" id="PF01061">
    <property type="entry name" value="ABC2_membrane"/>
    <property type="match status" value="1"/>
</dbReference>
<evidence type="ECO:0000313" key="10">
    <source>
        <dbReference type="EMBL" id="KAK7028150.1"/>
    </source>
</evidence>
<dbReference type="PANTHER" id="PTHR48041">
    <property type="entry name" value="ABC TRANSPORTER G FAMILY MEMBER 28"/>
    <property type="match status" value="1"/>
</dbReference>
<evidence type="ECO:0000256" key="2">
    <source>
        <dbReference type="ARBA" id="ARBA00022448"/>
    </source>
</evidence>
<name>A0AAW0BMW1_9AGAR</name>
<dbReference type="InterPro" id="IPR050352">
    <property type="entry name" value="ABCG_transporters"/>
</dbReference>
<evidence type="ECO:0000313" key="11">
    <source>
        <dbReference type="Proteomes" id="UP001383192"/>
    </source>
</evidence>
<evidence type="ECO:0000256" key="5">
    <source>
        <dbReference type="ARBA" id="ARBA00022840"/>
    </source>
</evidence>
<evidence type="ECO:0000256" key="1">
    <source>
        <dbReference type="ARBA" id="ARBA00004141"/>
    </source>
</evidence>
<comment type="caution">
    <text evidence="10">The sequence shown here is derived from an EMBL/GenBank/DDBJ whole genome shotgun (WGS) entry which is preliminary data.</text>
</comment>
<sequence length="758" mass="82738">MQSLKDEHKENISFTSVRPVNVKVREVTVEVEVRGKGKAGDLEAGGEGRKKCILDGISADFPSGSLCGIMGGSGSGKTTLLNIMAHRTHLVKDLSGSVSYNGSGSLASISHAYVTQMDLLLPTLTVRETLLYAASLRLTSNVSAAERLTLVEEIILELGLKECADTRVGDGASHGGCSGGERRRVSIGVQMLSNPSVLFCDEPTTGLDATSAYHVISTLKSLASKGRTIICTIHQPRHDIFYLFDNILLLSKGYPLFSGPTSEATDWFERLLPGSFSKHLNPADYLIMVAAVDTRSPEAKAATSARLASLAQAWKSESAVRFSEDKADDRSAITDIAPVARSASVFRQIRVLSSRSILTTWRDPMGLTACWSEAILMGVICGLVFLSLGRDLPGIRSRQASLYIACALQPYLILIYETWRLTGPDLAVFDRERGEGVIDVIPWIISRRLSHGILEDIIVPFMFSTIFWFMCGFDADALQFFKFFAAMLINQFIAVSAALFCAGISRDFSLATLVGNLGFTFLSFSSGFFIQPGDMPVYVGWIRWISYCFYTFGALMTNEFTGNYYDCPLGDAATNPNCLQYRGDFILESFTLTPGWYTVPMCALVGFVVFFTIASTSLLQFKKVDVHMAAVYKGKEDEAPALSKEKDKEPIIHSRSNSKLGIDLDLIDIKLTLKKLGIKGKWILRPILRGVNTQFQAGEVNVIMGPSGSGKSSLLNFLSSRLPVSSGYFVTSGTILVDGTKAEPEDLQGLCSLRDPGR</sequence>
<dbReference type="GO" id="GO:0005524">
    <property type="term" value="F:ATP binding"/>
    <property type="evidence" value="ECO:0007669"/>
    <property type="project" value="UniProtKB-KW"/>
</dbReference>
<feature type="transmembrane region" description="Helical" evidence="8">
    <location>
        <begin position="400"/>
        <end position="419"/>
    </location>
</feature>
<dbReference type="Gene3D" id="3.40.50.300">
    <property type="entry name" value="P-loop containing nucleotide triphosphate hydrolases"/>
    <property type="match status" value="2"/>
</dbReference>
<keyword evidence="7 8" id="KW-0472">Membrane</keyword>
<dbReference type="InterPro" id="IPR017871">
    <property type="entry name" value="ABC_transporter-like_CS"/>
</dbReference>
<comment type="subcellular location">
    <subcellularLocation>
        <location evidence="1">Membrane</location>
        <topology evidence="1">Multi-pass membrane protein</topology>
    </subcellularLocation>
</comment>
<dbReference type="InterPro" id="IPR003439">
    <property type="entry name" value="ABC_transporter-like_ATP-bd"/>
</dbReference>
<dbReference type="SMART" id="SM00382">
    <property type="entry name" value="AAA"/>
    <property type="match status" value="1"/>
</dbReference>
<feature type="transmembrane region" description="Helical" evidence="8">
    <location>
        <begin position="511"/>
        <end position="530"/>
    </location>
</feature>
<dbReference type="EMBL" id="JAYKXP010000090">
    <property type="protein sequence ID" value="KAK7028150.1"/>
    <property type="molecule type" value="Genomic_DNA"/>
</dbReference>
<keyword evidence="6 8" id="KW-1133">Transmembrane helix</keyword>
<dbReference type="InterPro" id="IPR013525">
    <property type="entry name" value="ABC2_TM"/>
</dbReference>
<feature type="transmembrane region" description="Helical" evidence="8">
    <location>
        <begin position="597"/>
        <end position="619"/>
    </location>
</feature>
<dbReference type="InterPro" id="IPR027417">
    <property type="entry name" value="P-loop_NTPase"/>
</dbReference>
<dbReference type="InterPro" id="IPR003593">
    <property type="entry name" value="AAA+_ATPase"/>
</dbReference>
<keyword evidence="2" id="KW-0813">Transport</keyword>
<feature type="transmembrane region" description="Helical" evidence="8">
    <location>
        <begin position="483"/>
        <end position="505"/>
    </location>
</feature>
<keyword evidence="4" id="KW-0547">Nucleotide-binding</keyword>
<dbReference type="PROSITE" id="PS50893">
    <property type="entry name" value="ABC_TRANSPORTER_2"/>
    <property type="match status" value="1"/>
</dbReference>
<evidence type="ECO:0000256" key="4">
    <source>
        <dbReference type="ARBA" id="ARBA00022741"/>
    </source>
</evidence>
<keyword evidence="3 8" id="KW-0812">Transmembrane</keyword>
<accession>A0AAW0BMW1</accession>
<proteinExistence type="predicted"/>